<accession>A0AC34FFL6</accession>
<proteinExistence type="predicted"/>
<organism evidence="1 2">
    <name type="scientific">Panagrolaimus sp. ES5</name>
    <dbReference type="NCBI Taxonomy" id="591445"/>
    <lineage>
        <taxon>Eukaryota</taxon>
        <taxon>Metazoa</taxon>
        <taxon>Ecdysozoa</taxon>
        <taxon>Nematoda</taxon>
        <taxon>Chromadorea</taxon>
        <taxon>Rhabditida</taxon>
        <taxon>Tylenchina</taxon>
        <taxon>Panagrolaimomorpha</taxon>
        <taxon>Panagrolaimoidea</taxon>
        <taxon>Panagrolaimidae</taxon>
        <taxon>Panagrolaimus</taxon>
    </lineage>
</organism>
<evidence type="ECO:0000313" key="2">
    <source>
        <dbReference type="WBParaSite" id="ES5_v2.g15997.t1"/>
    </source>
</evidence>
<evidence type="ECO:0000313" key="1">
    <source>
        <dbReference type="Proteomes" id="UP000887579"/>
    </source>
</evidence>
<dbReference type="Proteomes" id="UP000887579">
    <property type="component" value="Unplaced"/>
</dbReference>
<name>A0AC34FFL6_9BILA</name>
<reference evidence="2" key="1">
    <citation type="submission" date="2022-11" db="UniProtKB">
        <authorList>
            <consortium name="WormBaseParasite"/>
        </authorList>
    </citation>
    <scope>IDENTIFICATION</scope>
</reference>
<dbReference type="WBParaSite" id="ES5_v2.g15997.t1">
    <property type="protein sequence ID" value="ES5_v2.g15997.t1"/>
    <property type="gene ID" value="ES5_v2.g15997"/>
</dbReference>
<sequence length="84" mass="9654">MIAIDFKDELKQKLADVAIEFQTRLAKQVEEEKNKLDCSKYETFERNTQKIAPMAAIGFGMSLFGFVQGVKNTLQDKPDIVRRE</sequence>
<protein>
    <submittedName>
        <fullName evidence="2">Uncharacterized protein</fullName>
    </submittedName>
</protein>